<dbReference type="RefSeq" id="WP_347705044.1">
    <property type="nucleotide sequence ID" value="NZ_JBDPZD010000003.1"/>
</dbReference>
<dbReference type="SMART" id="SM00267">
    <property type="entry name" value="GGDEF"/>
    <property type="match status" value="1"/>
</dbReference>
<accession>A0ABV0G3E3</accession>
<dbReference type="InterPro" id="IPR001633">
    <property type="entry name" value="EAL_dom"/>
</dbReference>
<protein>
    <submittedName>
        <fullName evidence="4">EAL domain-containing protein</fullName>
    </submittedName>
</protein>
<keyword evidence="1" id="KW-0812">Transmembrane</keyword>
<dbReference type="PANTHER" id="PTHR44757">
    <property type="entry name" value="DIGUANYLATE CYCLASE DGCP"/>
    <property type="match status" value="1"/>
</dbReference>
<dbReference type="Proteomes" id="UP001495147">
    <property type="component" value="Unassembled WGS sequence"/>
</dbReference>
<dbReference type="SMART" id="SM00052">
    <property type="entry name" value="EAL"/>
    <property type="match status" value="1"/>
</dbReference>
<dbReference type="Pfam" id="PF00563">
    <property type="entry name" value="EAL"/>
    <property type="match status" value="1"/>
</dbReference>
<dbReference type="Gene3D" id="3.30.70.270">
    <property type="match status" value="1"/>
</dbReference>
<feature type="domain" description="GGDEF" evidence="3">
    <location>
        <begin position="371"/>
        <end position="504"/>
    </location>
</feature>
<dbReference type="Pfam" id="PF00990">
    <property type="entry name" value="GGDEF"/>
    <property type="match status" value="1"/>
</dbReference>
<feature type="transmembrane region" description="Helical" evidence="1">
    <location>
        <begin position="182"/>
        <end position="202"/>
    </location>
</feature>
<feature type="domain" description="EAL" evidence="2">
    <location>
        <begin position="513"/>
        <end position="762"/>
    </location>
</feature>
<dbReference type="InterPro" id="IPR029787">
    <property type="entry name" value="Nucleotide_cyclase"/>
</dbReference>
<dbReference type="CDD" id="cd01949">
    <property type="entry name" value="GGDEF"/>
    <property type="match status" value="1"/>
</dbReference>
<evidence type="ECO:0000256" key="1">
    <source>
        <dbReference type="SAM" id="Phobius"/>
    </source>
</evidence>
<reference evidence="4 5" key="1">
    <citation type="submission" date="2024-05" db="EMBL/GenBank/DDBJ databases">
        <title>Roseateles sp. DJS-2-20 16S ribosomal RNA gene Genome sequencing and assembly.</title>
        <authorList>
            <person name="Woo H."/>
        </authorList>
    </citation>
    <scope>NUCLEOTIDE SEQUENCE [LARGE SCALE GENOMIC DNA]</scope>
    <source>
        <strain evidence="4 5">DJS-2-20</strain>
    </source>
</reference>
<dbReference type="SUPFAM" id="SSF55073">
    <property type="entry name" value="Nucleotide cyclase"/>
    <property type="match status" value="1"/>
</dbReference>
<evidence type="ECO:0000259" key="2">
    <source>
        <dbReference type="PROSITE" id="PS50883"/>
    </source>
</evidence>
<dbReference type="EMBL" id="JBDPZD010000003">
    <property type="protein sequence ID" value="MEO3692220.1"/>
    <property type="molecule type" value="Genomic_DNA"/>
</dbReference>
<dbReference type="NCBIfam" id="TIGR00254">
    <property type="entry name" value="GGDEF"/>
    <property type="match status" value="1"/>
</dbReference>
<feature type="transmembrane region" description="Helical" evidence="1">
    <location>
        <begin position="109"/>
        <end position="125"/>
    </location>
</feature>
<keyword evidence="1" id="KW-0472">Membrane</keyword>
<dbReference type="Gene3D" id="3.30.450.20">
    <property type="entry name" value="PAS domain"/>
    <property type="match status" value="1"/>
</dbReference>
<keyword evidence="1" id="KW-1133">Transmembrane helix</keyword>
<gene>
    <name evidence="4" type="ORF">ABDJ85_12120</name>
</gene>
<feature type="transmembrane region" description="Helical" evidence="1">
    <location>
        <begin position="39"/>
        <end position="63"/>
    </location>
</feature>
<feature type="transmembrane region" description="Helical" evidence="1">
    <location>
        <begin position="69"/>
        <end position="88"/>
    </location>
</feature>
<proteinExistence type="predicted"/>
<evidence type="ECO:0000313" key="5">
    <source>
        <dbReference type="Proteomes" id="UP001495147"/>
    </source>
</evidence>
<dbReference type="SUPFAM" id="SSF141868">
    <property type="entry name" value="EAL domain-like"/>
    <property type="match status" value="1"/>
</dbReference>
<dbReference type="Gene3D" id="3.20.20.450">
    <property type="entry name" value="EAL domain"/>
    <property type="match status" value="1"/>
</dbReference>
<keyword evidence="5" id="KW-1185">Reference proteome</keyword>
<feature type="transmembrane region" description="Helical" evidence="1">
    <location>
        <begin position="158"/>
        <end position="176"/>
    </location>
</feature>
<dbReference type="InterPro" id="IPR035965">
    <property type="entry name" value="PAS-like_dom_sf"/>
</dbReference>
<dbReference type="InterPro" id="IPR043128">
    <property type="entry name" value="Rev_trsase/Diguanyl_cyclase"/>
</dbReference>
<evidence type="ECO:0000313" key="4">
    <source>
        <dbReference type="EMBL" id="MEO3692220.1"/>
    </source>
</evidence>
<comment type="caution">
    <text evidence="4">The sequence shown here is derived from an EMBL/GenBank/DDBJ whole genome shotgun (WGS) entry which is preliminary data.</text>
</comment>
<dbReference type="CDD" id="cd01948">
    <property type="entry name" value="EAL"/>
    <property type="match status" value="1"/>
</dbReference>
<dbReference type="InterPro" id="IPR035919">
    <property type="entry name" value="EAL_sf"/>
</dbReference>
<dbReference type="PROSITE" id="PS50887">
    <property type="entry name" value="GGDEF"/>
    <property type="match status" value="1"/>
</dbReference>
<evidence type="ECO:0000259" key="3">
    <source>
        <dbReference type="PROSITE" id="PS50887"/>
    </source>
</evidence>
<dbReference type="PANTHER" id="PTHR44757:SF2">
    <property type="entry name" value="BIOFILM ARCHITECTURE MAINTENANCE PROTEIN MBAA"/>
    <property type="match status" value="1"/>
</dbReference>
<name>A0ABV0G3E3_9BURK</name>
<dbReference type="PROSITE" id="PS50883">
    <property type="entry name" value="EAL"/>
    <property type="match status" value="1"/>
</dbReference>
<dbReference type="InterPro" id="IPR000160">
    <property type="entry name" value="GGDEF_dom"/>
</dbReference>
<sequence>MARSACDGDWRTGFCLYAGTPANEEMDCGRLRAAHLDQVVRLSPALMALNVLSAGLVCLVHGLPWTPVMTGWLLALGGVVFLGMRAWWLWRRREVERVSVRTFHHGTKHSALLGAVWGAAAAIWVPEGGGLQMLLAAFITGMVGAGGIALAPMPWSSVSYVGTITLGVVVAMFRIGGWVNGLIALLFIGYALVVLGAAFTNCRQMLALRGSRDEVDRQREVVSLLLRDFEDNASDALWETNREGVLIRRSPRLEALFQAVGQPLDQVRFPHWLKEHSPEAAALLAAWALRRPFRDLKLQIGRGEGARWWQISARPVSEAEPQRWRGVISDISDAHRFEDQLRQQAEQDALTGLPNRRSLLRAAQTALLQNQHGWMLSIDLDHFKLINDTSGHSVGDEVLREVARRLRKHVQGHDLPARLGGDEFALLCLSAPGDAPPLDRARALIGDLSSAIHVGAKRLHVGASVGLSRLDTSIRSLEELLINADLALYDAKRVGRGRAVVYGPALGDASRRLSQIELALRGAFKAGQFHLHFQPKVDAKTMRPVAVEALMRWNHPKLGTVAPGEFISAAERCGMIHELGQLALREAALAAKQLDGLVVAVNVSPLQLMESDFTSIVAGILKEVGVEPARIELEVTESVMLDDAREALRRLHALRELGVRVALDDFGTGYSSLAYLRSFPFDTLKIDRSFVQSLGEQANSHAIIDTIVQMARALGMRTVAEGVEGDIELAAVRAMHCDEVQGYLVSRPLSLGSLKSWLDGQHEGLITDSIDSRLHPWWQGTVHSSLPGPV</sequence>
<dbReference type="InterPro" id="IPR052155">
    <property type="entry name" value="Biofilm_reg_signaling"/>
</dbReference>
<dbReference type="SUPFAM" id="SSF55785">
    <property type="entry name" value="PYP-like sensor domain (PAS domain)"/>
    <property type="match status" value="1"/>
</dbReference>
<organism evidence="4 5">
    <name type="scientific">Roseateles paludis</name>
    <dbReference type="NCBI Taxonomy" id="3145238"/>
    <lineage>
        <taxon>Bacteria</taxon>
        <taxon>Pseudomonadati</taxon>
        <taxon>Pseudomonadota</taxon>
        <taxon>Betaproteobacteria</taxon>
        <taxon>Burkholderiales</taxon>
        <taxon>Sphaerotilaceae</taxon>
        <taxon>Roseateles</taxon>
    </lineage>
</organism>